<reference evidence="1" key="1">
    <citation type="submission" date="2020-11" db="EMBL/GenBank/DDBJ databases">
        <authorList>
            <person name="Whitehead M."/>
        </authorList>
    </citation>
    <scope>NUCLEOTIDE SEQUENCE</scope>
    <source>
        <strain evidence="1">EGII</strain>
    </source>
</reference>
<evidence type="ECO:0000313" key="2">
    <source>
        <dbReference type="Proteomes" id="UP000606786"/>
    </source>
</evidence>
<evidence type="ECO:0000313" key="1">
    <source>
        <dbReference type="EMBL" id="CAD7006011.1"/>
    </source>
</evidence>
<accession>A0A811V598</accession>
<name>A0A811V598_CERCA</name>
<protein>
    <submittedName>
        <fullName evidence="1">(Mediterranean fruit fly) hypothetical protein</fullName>
    </submittedName>
</protein>
<proteinExistence type="predicted"/>
<organism evidence="1 2">
    <name type="scientific">Ceratitis capitata</name>
    <name type="common">Mediterranean fruit fly</name>
    <name type="synonym">Tephritis capitata</name>
    <dbReference type="NCBI Taxonomy" id="7213"/>
    <lineage>
        <taxon>Eukaryota</taxon>
        <taxon>Metazoa</taxon>
        <taxon>Ecdysozoa</taxon>
        <taxon>Arthropoda</taxon>
        <taxon>Hexapoda</taxon>
        <taxon>Insecta</taxon>
        <taxon>Pterygota</taxon>
        <taxon>Neoptera</taxon>
        <taxon>Endopterygota</taxon>
        <taxon>Diptera</taxon>
        <taxon>Brachycera</taxon>
        <taxon>Muscomorpha</taxon>
        <taxon>Tephritoidea</taxon>
        <taxon>Tephritidae</taxon>
        <taxon>Ceratitis</taxon>
        <taxon>Ceratitis</taxon>
    </lineage>
</organism>
<gene>
    <name evidence="1" type="ORF">CCAP1982_LOCUS14346</name>
</gene>
<sequence length="125" mass="13609">MSIIVFAAVSTSVAITREIKLRLLRQSAAGNRHTVPVLVAYVDAIAFSWYTIAAPSARRGVTYTVYSACKCLRIAATNWHLKSWGVVTKRNDGNGDDAGACNAVRCWLLLPVDCCQTVDLAEVLH</sequence>
<dbReference type="AlphaFoldDB" id="A0A811V598"/>
<keyword evidence="2" id="KW-1185">Reference proteome</keyword>
<dbReference type="Proteomes" id="UP000606786">
    <property type="component" value="Unassembled WGS sequence"/>
</dbReference>
<dbReference type="EMBL" id="CAJHJT010000034">
    <property type="protein sequence ID" value="CAD7006011.1"/>
    <property type="molecule type" value="Genomic_DNA"/>
</dbReference>
<comment type="caution">
    <text evidence="1">The sequence shown here is derived from an EMBL/GenBank/DDBJ whole genome shotgun (WGS) entry which is preliminary data.</text>
</comment>